<protein>
    <submittedName>
        <fullName evidence="2">Uncharacterized protein</fullName>
    </submittedName>
</protein>
<feature type="compositionally biased region" description="Low complexity" evidence="1">
    <location>
        <begin position="78"/>
        <end position="91"/>
    </location>
</feature>
<gene>
    <name evidence="2" type="ORF">GCM10023320_71440</name>
</gene>
<evidence type="ECO:0000313" key="2">
    <source>
        <dbReference type="EMBL" id="GAA5137871.1"/>
    </source>
</evidence>
<dbReference type="RefSeq" id="WP_345611379.1">
    <property type="nucleotide sequence ID" value="NZ_BAABJO010000038.1"/>
</dbReference>
<proteinExistence type="predicted"/>
<feature type="region of interest" description="Disordered" evidence="1">
    <location>
        <begin position="61"/>
        <end position="105"/>
    </location>
</feature>
<sequence>MPSTRDLRVSLALEQDQAGVLVVRLAVDTPEGRVVEAELTGDELALLLAGDTVVVPGEVGGAEEAHDEPGGPEEAGHAPVVADEPAPAAPALFTASLDDPPADTEPIARSIDVAPGEAVVAYIRGRWRDAVVVRRDIGSLLVTYTRQGSFGQVQQRIATDRVRRRT</sequence>
<name>A0ABP9P083_9PSEU</name>
<reference evidence="3" key="1">
    <citation type="journal article" date="2019" name="Int. J. Syst. Evol. Microbiol.">
        <title>The Global Catalogue of Microorganisms (GCM) 10K type strain sequencing project: providing services to taxonomists for standard genome sequencing and annotation.</title>
        <authorList>
            <consortium name="The Broad Institute Genomics Platform"/>
            <consortium name="The Broad Institute Genome Sequencing Center for Infectious Disease"/>
            <person name="Wu L."/>
            <person name="Ma J."/>
        </authorList>
    </citation>
    <scope>NUCLEOTIDE SEQUENCE [LARGE SCALE GENOMIC DNA]</scope>
    <source>
        <strain evidence="3">JCM 18302</strain>
    </source>
</reference>
<evidence type="ECO:0000313" key="3">
    <source>
        <dbReference type="Proteomes" id="UP001500804"/>
    </source>
</evidence>
<accession>A0ABP9P083</accession>
<comment type="caution">
    <text evidence="2">The sequence shown here is derived from an EMBL/GenBank/DDBJ whole genome shotgun (WGS) entry which is preliminary data.</text>
</comment>
<dbReference type="EMBL" id="BAABJO010000038">
    <property type="protein sequence ID" value="GAA5137871.1"/>
    <property type="molecule type" value="Genomic_DNA"/>
</dbReference>
<keyword evidence="3" id="KW-1185">Reference proteome</keyword>
<evidence type="ECO:0000256" key="1">
    <source>
        <dbReference type="SAM" id="MobiDB-lite"/>
    </source>
</evidence>
<organism evidence="2 3">
    <name type="scientific">Pseudonocardia adelaidensis</name>
    <dbReference type="NCBI Taxonomy" id="648754"/>
    <lineage>
        <taxon>Bacteria</taxon>
        <taxon>Bacillati</taxon>
        <taxon>Actinomycetota</taxon>
        <taxon>Actinomycetes</taxon>
        <taxon>Pseudonocardiales</taxon>
        <taxon>Pseudonocardiaceae</taxon>
        <taxon>Pseudonocardia</taxon>
    </lineage>
</organism>
<dbReference type="Proteomes" id="UP001500804">
    <property type="component" value="Unassembled WGS sequence"/>
</dbReference>